<dbReference type="PANTHER" id="PTHR24305:SF187">
    <property type="entry name" value="P450, PUTATIVE (EUROFUNG)-RELATED"/>
    <property type="match status" value="1"/>
</dbReference>
<dbReference type="EMBL" id="JAJSPL020000058">
    <property type="protein sequence ID" value="KAK7731046.1"/>
    <property type="molecule type" value="Genomic_DNA"/>
</dbReference>
<dbReference type="AlphaFoldDB" id="A0AAN9TWJ8"/>
<keyword evidence="8" id="KW-1133">Transmembrane helix</keyword>
<dbReference type="GO" id="GO:0020037">
    <property type="term" value="F:heme binding"/>
    <property type="evidence" value="ECO:0007669"/>
    <property type="project" value="InterPro"/>
</dbReference>
<evidence type="ECO:0000256" key="7">
    <source>
        <dbReference type="ARBA" id="ARBA00023033"/>
    </source>
</evidence>
<evidence type="ECO:0000256" key="6">
    <source>
        <dbReference type="ARBA" id="ARBA00023004"/>
    </source>
</evidence>
<gene>
    <name evidence="9" type="ORF">SLS53_008848</name>
</gene>
<proteinExistence type="inferred from homology"/>
<comment type="caution">
    <text evidence="9">The sequence shown here is derived from an EMBL/GenBank/DDBJ whole genome shotgun (WGS) entry which is preliminary data.</text>
</comment>
<evidence type="ECO:0000256" key="8">
    <source>
        <dbReference type="SAM" id="Phobius"/>
    </source>
</evidence>
<feature type="transmembrane region" description="Helical" evidence="8">
    <location>
        <begin position="45"/>
        <end position="62"/>
    </location>
</feature>
<keyword evidence="7" id="KW-0503">Monooxygenase</keyword>
<dbReference type="GO" id="GO:0005506">
    <property type="term" value="F:iron ion binding"/>
    <property type="evidence" value="ECO:0007669"/>
    <property type="project" value="InterPro"/>
</dbReference>
<evidence type="ECO:0000256" key="2">
    <source>
        <dbReference type="ARBA" id="ARBA00010617"/>
    </source>
</evidence>
<dbReference type="GO" id="GO:0016705">
    <property type="term" value="F:oxidoreductase activity, acting on paired donors, with incorporation or reduction of molecular oxygen"/>
    <property type="evidence" value="ECO:0007669"/>
    <property type="project" value="InterPro"/>
</dbReference>
<protein>
    <submittedName>
        <fullName evidence="9">Uncharacterized protein</fullName>
    </submittedName>
</protein>
<name>A0AAN9TWJ8_9PEZI</name>
<evidence type="ECO:0000313" key="10">
    <source>
        <dbReference type="Proteomes" id="UP001320245"/>
    </source>
</evidence>
<dbReference type="PANTHER" id="PTHR24305">
    <property type="entry name" value="CYTOCHROME P450"/>
    <property type="match status" value="1"/>
</dbReference>
<feature type="transmembrane region" description="Helical" evidence="8">
    <location>
        <begin position="15"/>
        <end position="33"/>
    </location>
</feature>
<keyword evidence="4" id="KW-0479">Metal-binding</keyword>
<evidence type="ECO:0000256" key="1">
    <source>
        <dbReference type="ARBA" id="ARBA00001971"/>
    </source>
</evidence>
<dbReference type="Proteomes" id="UP001320245">
    <property type="component" value="Unassembled WGS sequence"/>
</dbReference>
<dbReference type="GO" id="GO:0004497">
    <property type="term" value="F:monooxygenase activity"/>
    <property type="evidence" value="ECO:0007669"/>
    <property type="project" value="UniProtKB-KW"/>
</dbReference>
<evidence type="ECO:0000256" key="5">
    <source>
        <dbReference type="ARBA" id="ARBA00023002"/>
    </source>
</evidence>
<dbReference type="InterPro" id="IPR036396">
    <property type="entry name" value="Cyt_P450_sf"/>
</dbReference>
<comment type="cofactor">
    <cofactor evidence="1">
        <name>heme</name>
        <dbReference type="ChEBI" id="CHEBI:30413"/>
    </cofactor>
</comment>
<dbReference type="Gene3D" id="1.10.630.10">
    <property type="entry name" value="Cytochrome P450"/>
    <property type="match status" value="1"/>
</dbReference>
<reference evidence="9 10" key="1">
    <citation type="journal article" date="2023" name="PLoS ONE">
        <title>Cytospora paraplurivora sp. nov. isolated from orchards with fruit tree decline syndrome in Ontario, Canada.</title>
        <authorList>
            <person name="Ilyukhin E."/>
            <person name="Nguyen H.D.T."/>
            <person name="Castle A.J."/>
            <person name="Ellouze W."/>
        </authorList>
    </citation>
    <scope>NUCLEOTIDE SEQUENCE [LARGE SCALE GENOMIC DNA]</scope>
    <source>
        <strain evidence="9 10">FDS-564</strain>
    </source>
</reference>
<keyword evidence="10" id="KW-1185">Reference proteome</keyword>
<organism evidence="9 10">
    <name type="scientific">Cytospora paraplurivora</name>
    <dbReference type="NCBI Taxonomy" id="2898453"/>
    <lineage>
        <taxon>Eukaryota</taxon>
        <taxon>Fungi</taxon>
        <taxon>Dikarya</taxon>
        <taxon>Ascomycota</taxon>
        <taxon>Pezizomycotina</taxon>
        <taxon>Sordariomycetes</taxon>
        <taxon>Sordariomycetidae</taxon>
        <taxon>Diaporthales</taxon>
        <taxon>Cytosporaceae</taxon>
        <taxon>Cytospora</taxon>
    </lineage>
</organism>
<keyword evidence="6" id="KW-0408">Iron</keyword>
<accession>A0AAN9TWJ8</accession>
<comment type="similarity">
    <text evidence="2">Belongs to the cytochrome P450 family.</text>
</comment>
<evidence type="ECO:0000256" key="4">
    <source>
        <dbReference type="ARBA" id="ARBA00022723"/>
    </source>
</evidence>
<dbReference type="Pfam" id="PF00067">
    <property type="entry name" value="p450"/>
    <property type="match status" value="1"/>
</dbReference>
<keyword evidence="8" id="KW-0472">Membrane</keyword>
<dbReference type="SUPFAM" id="SSF48264">
    <property type="entry name" value="Cytochrome P450"/>
    <property type="match status" value="1"/>
</dbReference>
<keyword evidence="8" id="KW-0812">Transmembrane</keyword>
<evidence type="ECO:0000256" key="3">
    <source>
        <dbReference type="ARBA" id="ARBA00022617"/>
    </source>
</evidence>
<feature type="transmembrane region" description="Helical" evidence="8">
    <location>
        <begin position="74"/>
        <end position="96"/>
    </location>
</feature>
<sequence>MAIFPTKDQPQSEGVAFGVGALFGIIAHLGFFIHGEWHIQAPQIVRSHSAILCIAVVGAVYYNDQSTLGKLFRAVITGSISYMITLLLSIVTYRVAPRLHRLTRAEFPGPWLLRTSKLWHVWACRTSMNHFFLDDLFRRYGDFVRTGPSEITVFHPDVFAATDGPETECSKAEWYDLLHPDRALLTSRDRAVHDARRRDWKLGFINRALQSHADKALKHANILCENIHADAIVGRPSAMRDLFYWYGFDLMGDFVMNKPFGMLRDKEWQHIVVRLQHALSLLGPASPAPWLVQLAFHLGPKIYQVRSWNLMAQWSWDEINSRLRDGFAKQPAPDLIHYLLEETNQAGNLESLYTMRGDTLQAIVAGSEPIPIILLGIFSELVRAPQHQELIYQELVDHDIRDVDIENYKALGRLPHLNAVIQEVLRLYPVILTGAPRKSGSNGVIIAGTYIPPHTTIVSPRYTIQRRADCFPQPDKFIPERWTTRRAELMKNTNAYNPWGTAI</sequence>
<keyword evidence="3" id="KW-0349">Heme</keyword>
<dbReference type="InterPro" id="IPR001128">
    <property type="entry name" value="Cyt_P450"/>
</dbReference>
<dbReference type="InterPro" id="IPR050121">
    <property type="entry name" value="Cytochrome_P450_monoxygenase"/>
</dbReference>
<keyword evidence="5" id="KW-0560">Oxidoreductase</keyword>
<evidence type="ECO:0000313" key="9">
    <source>
        <dbReference type="EMBL" id="KAK7731046.1"/>
    </source>
</evidence>